<keyword evidence="2" id="KW-1133">Transmembrane helix</keyword>
<organism evidence="4 5">
    <name type="scientific">Pontibacillus marinus BH030004 = DSM 16465</name>
    <dbReference type="NCBI Taxonomy" id="1385511"/>
    <lineage>
        <taxon>Bacteria</taxon>
        <taxon>Bacillati</taxon>
        <taxon>Bacillota</taxon>
        <taxon>Bacilli</taxon>
        <taxon>Bacillales</taxon>
        <taxon>Bacillaceae</taxon>
        <taxon>Pontibacillus</taxon>
    </lineage>
</organism>
<dbReference type="RefSeq" id="WP_027448836.1">
    <property type="nucleotide sequence ID" value="NZ_AVPF01000021.1"/>
</dbReference>
<keyword evidence="5" id="KW-1185">Reference proteome</keyword>
<evidence type="ECO:0000256" key="1">
    <source>
        <dbReference type="SAM" id="MobiDB-lite"/>
    </source>
</evidence>
<evidence type="ECO:0000313" key="5">
    <source>
        <dbReference type="Proteomes" id="UP000030403"/>
    </source>
</evidence>
<accession>A0A0A5G4N4</accession>
<feature type="transmembrane region" description="Helical" evidence="2">
    <location>
        <begin position="89"/>
        <end position="108"/>
    </location>
</feature>
<dbReference type="Proteomes" id="UP000030403">
    <property type="component" value="Unassembled WGS sequence"/>
</dbReference>
<dbReference type="STRING" id="1385511.GCA_000425225_02381"/>
<feature type="region of interest" description="Disordered" evidence="1">
    <location>
        <begin position="122"/>
        <end position="159"/>
    </location>
</feature>
<dbReference type="PROSITE" id="PS51724">
    <property type="entry name" value="SPOR"/>
    <property type="match status" value="1"/>
</dbReference>
<feature type="domain" description="SPOR" evidence="3">
    <location>
        <begin position="171"/>
        <end position="249"/>
    </location>
</feature>
<reference evidence="4 5" key="1">
    <citation type="submission" date="2013-08" db="EMBL/GenBank/DDBJ databases">
        <authorList>
            <person name="Huang J."/>
            <person name="Wang G."/>
        </authorList>
    </citation>
    <scope>NUCLEOTIDE SEQUENCE [LARGE SCALE GENOMIC DNA]</scope>
    <source>
        <strain evidence="4 5">BH030004</strain>
    </source>
</reference>
<feature type="region of interest" description="Disordered" evidence="1">
    <location>
        <begin position="46"/>
        <end position="70"/>
    </location>
</feature>
<proteinExistence type="predicted"/>
<protein>
    <recommendedName>
        <fullName evidence="3">SPOR domain-containing protein</fullName>
    </recommendedName>
</protein>
<dbReference type="Gene3D" id="3.30.70.1070">
    <property type="entry name" value="Sporulation related repeat"/>
    <property type="match status" value="1"/>
</dbReference>
<comment type="caution">
    <text evidence="4">The sequence shown here is derived from an EMBL/GenBank/DDBJ whole genome shotgun (WGS) entry which is preliminary data.</text>
</comment>
<feature type="compositionally biased region" description="Polar residues" evidence="1">
    <location>
        <begin position="122"/>
        <end position="134"/>
    </location>
</feature>
<feature type="compositionally biased region" description="Basic and acidic residues" evidence="1">
    <location>
        <begin position="47"/>
        <end position="62"/>
    </location>
</feature>
<dbReference type="Pfam" id="PF05036">
    <property type="entry name" value="SPOR"/>
    <property type="match status" value="1"/>
</dbReference>
<evidence type="ECO:0000259" key="3">
    <source>
        <dbReference type="PROSITE" id="PS51724"/>
    </source>
</evidence>
<dbReference type="OrthoDB" id="2969309at2"/>
<dbReference type="InterPro" id="IPR036680">
    <property type="entry name" value="SPOR-like_sf"/>
</dbReference>
<evidence type="ECO:0000256" key="2">
    <source>
        <dbReference type="SAM" id="Phobius"/>
    </source>
</evidence>
<dbReference type="SUPFAM" id="SSF110997">
    <property type="entry name" value="Sporulation related repeat"/>
    <property type="match status" value="1"/>
</dbReference>
<dbReference type="GO" id="GO:0042834">
    <property type="term" value="F:peptidoglycan binding"/>
    <property type="evidence" value="ECO:0007669"/>
    <property type="project" value="InterPro"/>
</dbReference>
<dbReference type="eggNOG" id="ENOG50332DG">
    <property type="taxonomic scope" value="Bacteria"/>
</dbReference>
<sequence length="354" mass="38515">MDKGNKISVRINGEDTYLDRKEGSEAQKEVQLAQDEQASAIEDWMEEQEKQKKNASNDHDSNSNDISVLERTYPVKNNRFGVPKTIKRMIMAGASAVLIGVALGYMMLRIFAGMESPEASSSTAYQDDVTQQEAASGKETTNEDSSTKGEAVTDKGNGGQAVAASKTTMTFPTVSAFVVQAGIFSTKEKAEIMQSAIATKGFKTYVWPRDGQFYLFAGVAGSKAEAEEMATLLKAQEVEVYVKDWNVSGTEKNVAQPEGKWVQTGANEWQTLLSPAASLIISGSGDAGALAKPMNSLKSSIPENITEQAAPLQQSYNQYLSAVQSYQTNQTIANLWAIQVSLLGVWYGYEQYVQ</sequence>
<keyword evidence="2" id="KW-0812">Transmembrane</keyword>
<name>A0A0A5G4N4_9BACI</name>
<gene>
    <name evidence="4" type="ORF">N783_08785</name>
</gene>
<keyword evidence="2" id="KW-0472">Membrane</keyword>
<dbReference type="InterPro" id="IPR007730">
    <property type="entry name" value="SPOR-like_dom"/>
</dbReference>
<dbReference type="EMBL" id="AVPF01000021">
    <property type="protein sequence ID" value="KGX88076.1"/>
    <property type="molecule type" value="Genomic_DNA"/>
</dbReference>
<evidence type="ECO:0000313" key="4">
    <source>
        <dbReference type="EMBL" id="KGX88076.1"/>
    </source>
</evidence>
<dbReference type="AlphaFoldDB" id="A0A0A5G4N4"/>